<dbReference type="GO" id="GO:0004523">
    <property type="term" value="F:RNA-DNA hybrid ribonuclease activity"/>
    <property type="evidence" value="ECO:0007669"/>
    <property type="project" value="InterPro"/>
</dbReference>
<protein>
    <recommendedName>
        <fullName evidence="1">RNase H type-1 domain-containing protein</fullName>
    </recommendedName>
</protein>
<organism evidence="2 3">
    <name type="scientific">Rubroshorea leprosula</name>
    <dbReference type="NCBI Taxonomy" id="152421"/>
    <lineage>
        <taxon>Eukaryota</taxon>
        <taxon>Viridiplantae</taxon>
        <taxon>Streptophyta</taxon>
        <taxon>Embryophyta</taxon>
        <taxon>Tracheophyta</taxon>
        <taxon>Spermatophyta</taxon>
        <taxon>Magnoliopsida</taxon>
        <taxon>eudicotyledons</taxon>
        <taxon>Gunneridae</taxon>
        <taxon>Pentapetalae</taxon>
        <taxon>rosids</taxon>
        <taxon>malvids</taxon>
        <taxon>Malvales</taxon>
        <taxon>Dipterocarpaceae</taxon>
        <taxon>Rubroshorea</taxon>
    </lineage>
</organism>
<reference evidence="2 3" key="1">
    <citation type="journal article" date="2021" name="Commun. Biol.">
        <title>The genome of Shorea leprosula (Dipterocarpaceae) highlights the ecological relevance of drought in aseasonal tropical rainforests.</title>
        <authorList>
            <person name="Ng K.K.S."/>
            <person name="Kobayashi M.J."/>
            <person name="Fawcett J.A."/>
            <person name="Hatakeyama M."/>
            <person name="Paape T."/>
            <person name="Ng C.H."/>
            <person name="Ang C.C."/>
            <person name="Tnah L.H."/>
            <person name="Lee C.T."/>
            <person name="Nishiyama T."/>
            <person name="Sese J."/>
            <person name="O'Brien M.J."/>
            <person name="Copetti D."/>
            <person name="Mohd Noor M.I."/>
            <person name="Ong R.C."/>
            <person name="Putra M."/>
            <person name="Sireger I.Z."/>
            <person name="Indrioko S."/>
            <person name="Kosugi Y."/>
            <person name="Izuno A."/>
            <person name="Isagi Y."/>
            <person name="Lee S.L."/>
            <person name="Shimizu K.K."/>
        </authorList>
    </citation>
    <scope>NUCLEOTIDE SEQUENCE [LARGE SCALE GENOMIC DNA]</scope>
    <source>
        <strain evidence="2">214</strain>
    </source>
</reference>
<dbReference type="InterPro" id="IPR002156">
    <property type="entry name" value="RNaseH_domain"/>
</dbReference>
<evidence type="ECO:0000313" key="3">
    <source>
        <dbReference type="Proteomes" id="UP001054252"/>
    </source>
</evidence>
<dbReference type="InterPro" id="IPR044730">
    <property type="entry name" value="RNase_H-like_dom_plant"/>
</dbReference>
<name>A0AAV5LBC2_9ROSI</name>
<gene>
    <name evidence="2" type="ORF">SLEP1_g42769</name>
</gene>
<evidence type="ECO:0000313" key="2">
    <source>
        <dbReference type="EMBL" id="GKV34394.1"/>
    </source>
</evidence>
<dbReference type="CDD" id="cd06222">
    <property type="entry name" value="RNase_H_like"/>
    <property type="match status" value="1"/>
</dbReference>
<keyword evidence="3" id="KW-1185">Reference proteome</keyword>
<proteinExistence type="predicted"/>
<feature type="domain" description="RNase H type-1" evidence="1">
    <location>
        <begin position="1"/>
        <end position="51"/>
    </location>
</feature>
<sequence>MVVHLINNNGEPDNPSAAIVLDIKNLMPEFQDCILQHTLHEGNAAADYLASLGHNSQPGFSILNTPPVGLRHILAGDQLGASFLRP</sequence>
<evidence type="ECO:0000259" key="1">
    <source>
        <dbReference type="Pfam" id="PF13456"/>
    </source>
</evidence>
<accession>A0AAV5LBC2</accession>
<dbReference type="Pfam" id="PF13456">
    <property type="entry name" value="RVT_3"/>
    <property type="match status" value="1"/>
</dbReference>
<dbReference type="GO" id="GO:0003676">
    <property type="term" value="F:nucleic acid binding"/>
    <property type="evidence" value="ECO:0007669"/>
    <property type="project" value="InterPro"/>
</dbReference>
<dbReference type="AlphaFoldDB" id="A0AAV5LBC2"/>
<dbReference type="Proteomes" id="UP001054252">
    <property type="component" value="Unassembled WGS sequence"/>
</dbReference>
<dbReference type="EMBL" id="BPVZ01000105">
    <property type="protein sequence ID" value="GKV34394.1"/>
    <property type="molecule type" value="Genomic_DNA"/>
</dbReference>
<comment type="caution">
    <text evidence="2">The sequence shown here is derived from an EMBL/GenBank/DDBJ whole genome shotgun (WGS) entry which is preliminary data.</text>
</comment>